<dbReference type="PANTHER" id="PTHR11153:SF6">
    <property type="entry name" value="SIDEROFLEXIN-5"/>
    <property type="match status" value="1"/>
</dbReference>
<proteinExistence type="inferred from homology"/>
<dbReference type="InterPro" id="IPR004686">
    <property type="entry name" value="Mtc"/>
</dbReference>
<evidence type="ECO:0000256" key="4">
    <source>
        <dbReference type="ARBA" id="ARBA00022692"/>
    </source>
</evidence>
<dbReference type="GO" id="GO:0005743">
    <property type="term" value="C:mitochondrial inner membrane"/>
    <property type="evidence" value="ECO:0007669"/>
    <property type="project" value="TreeGrafter"/>
</dbReference>
<evidence type="ECO:0000256" key="6">
    <source>
        <dbReference type="ARBA" id="ARBA00022989"/>
    </source>
</evidence>
<organism evidence="10 11">
    <name type="scientific">Capsaspora owczarzaki (strain ATCC 30864)</name>
    <dbReference type="NCBI Taxonomy" id="595528"/>
    <lineage>
        <taxon>Eukaryota</taxon>
        <taxon>Filasterea</taxon>
        <taxon>Capsaspora</taxon>
    </lineage>
</organism>
<dbReference type="RefSeq" id="XP_004347381.2">
    <property type="nucleotide sequence ID" value="XM_004347331.2"/>
</dbReference>
<dbReference type="NCBIfam" id="TIGR00798">
    <property type="entry name" value="mtc"/>
    <property type="match status" value="1"/>
</dbReference>
<dbReference type="PANTHER" id="PTHR11153">
    <property type="entry name" value="SIDEROFLEXIN"/>
    <property type="match status" value="1"/>
</dbReference>
<evidence type="ECO:0000256" key="8">
    <source>
        <dbReference type="ARBA" id="ARBA00023136"/>
    </source>
</evidence>
<sequence length="333" mass="35980">MSSSEVPKFTLDKPRYDQSAFSGRVRHFFDLVDPMLLLTSDAKLKESVDLLAAFKAGKINPGQPGQVTDAQMWEARRIKEAILHPDTNEPIPAVFRMSAFVPANVPIIAGMLMSPPTVLNTVMWQWINQTFNAGFNYSNRNANAPQSTAEIATAYGAASAISVGTAVGLGELVKRATNLPPAVRGVVRTVVPFVAVASAGVANMYLMRRGEAETGIDVRDSEGNLVGRSQEAGKICLKQVAVTRVLLPVPILILPPVIMSGLNRTAFLKSNPRVRMAVEVGVIAGAIWGALPLAIATFPQVMPVETSKLETRFHQMRTPKGDPITTLYYNKGV</sequence>
<name>A0A0D2UFK2_CAPO3</name>
<dbReference type="GO" id="GO:1990542">
    <property type="term" value="P:mitochondrial transmembrane transport"/>
    <property type="evidence" value="ECO:0007669"/>
    <property type="project" value="TreeGrafter"/>
</dbReference>
<dbReference type="GO" id="GO:0006865">
    <property type="term" value="P:amino acid transport"/>
    <property type="evidence" value="ECO:0007669"/>
    <property type="project" value="UniProtKB-KW"/>
</dbReference>
<keyword evidence="8 9" id="KW-0472">Membrane</keyword>
<keyword evidence="7 9" id="KW-0496">Mitochondrion</keyword>
<accession>A0A0D2UFK2</accession>
<evidence type="ECO:0000256" key="7">
    <source>
        <dbReference type="ARBA" id="ARBA00023128"/>
    </source>
</evidence>
<keyword evidence="6 9" id="KW-1133">Transmembrane helix</keyword>
<evidence type="ECO:0000256" key="9">
    <source>
        <dbReference type="RuleBase" id="RU362000"/>
    </source>
</evidence>
<keyword evidence="11" id="KW-1185">Reference proteome</keyword>
<evidence type="ECO:0000256" key="3">
    <source>
        <dbReference type="ARBA" id="ARBA00022448"/>
    </source>
</evidence>
<dbReference type="PhylomeDB" id="A0A0D2UFK2"/>
<keyword evidence="3" id="KW-0813">Transport</keyword>
<protein>
    <recommendedName>
        <fullName evidence="9">Sidoreflexin</fullName>
    </recommendedName>
</protein>
<dbReference type="Pfam" id="PF03820">
    <property type="entry name" value="SFXNs"/>
    <property type="match status" value="1"/>
</dbReference>
<comment type="similarity">
    <text evidence="2 9">Belongs to the sideroflexin family.</text>
</comment>
<evidence type="ECO:0000256" key="1">
    <source>
        <dbReference type="ARBA" id="ARBA00004225"/>
    </source>
</evidence>
<dbReference type="GO" id="GO:0015075">
    <property type="term" value="F:monoatomic ion transmembrane transporter activity"/>
    <property type="evidence" value="ECO:0007669"/>
    <property type="project" value="InterPro"/>
</dbReference>
<dbReference type="AlphaFoldDB" id="A0A0D2UFK2"/>
<evidence type="ECO:0000256" key="2">
    <source>
        <dbReference type="ARBA" id="ARBA00005974"/>
    </source>
</evidence>
<dbReference type="InParanoid" id="A0A0D2UFK2"/>
<dbReference type="STRING" id="595528.A0A0D2UFK2"/>
<dbReference type="Proteomes" id="UP000008743">
    <property type="component" value="Unassembled WGS sequence"/>
</dbReference>
<dbReference type="EMBL" id="KE346366">
    <property type="protein sequence ID" value="KJE93916.1"/>
    <property type="molecule type" value="Genomic_DNA"/>
</dbReference>
<evidence type="ECO:0000313" key="11">
    <source>
        <dbReference type="Proteomes" id="UP000008743"/>
    </source>
</evidence>
<keyword evidence="5" id="KW-0029">Amino-acid transport</keyword>
<evidence type="ECO:0000256" key="5">
    <source>
        <dbReference type="ARBA" id="ARBA00022970"/>
    </source>
</evidence>
<evidence type="ECO:0000313" key="10">
    <source>
        <dbReference type="EMBL" id="KJE93916.1"/>
    </source>
</evidence>
<dbReference type="eggNOG" id="KOG3767">
    <property type="taxonomic scope" value="Eukaryota"/>
</dbReference>
<comment type="caution">
    <text evidence="9">Lacks conserved residue(s) required for the propagation of feature annotation.</text>
</comment>
<feature type="transmembrane region" description="Helical" evidence="9">
    <location>
        <begin position="274"/>
        <end position="298"/>
    </location>
</feature>
<comment type="subcellular location">
    <subcellularLocation>
        <location evidence="1 9">Mitochondrion membrane</location>
        <topology evidence="1 9">Multi-pass membrane protein</topology>
    </subcellularLocation>
</comment>
<keyword evidence="4 9" id="KW-0812">Transmembrane</keyword>
<reference evidence="11" key="1">
    <citation type="submission" date="2011-02" db="EMBL/GenBank/DDBJ databases">
        <title>The Genome Sequence of Capsaspora owczarzaki ATCC 30864.</title>
        <authorList>
            <person name="Russ C."/>
            <person name="Cuomo C."/>
            <person name="Burger G."/>
            <person name="Gray M.W."/>
            <person name="Holland P.W.H."/>
            <person name="King N."/>
            <person name="Lang F.B.F."/>
            <person name="Roger A.J."/>
            <person name="Ruiz-Trillo I."/>
            <person name="Young S.K."/>
            <person name="Zeng Q."/>
            <person name="Gargeya S."/>
            <person name="Alvarado L."/>
            <person name="Berlin A."/>
            <person name="Chapman S.B."/>
            <person name="Chen Z."/>
            <person name="Freedman E."/>
            <person name="Gellesch M."/>
            <person name="Goldberg J."/>
            <person name="Griggs A."/>
            <person name="Gujja S."/>
            <person name="Heilman E."/>
            <person name="Heiman D."/>
            <person name="Howarth C."/>
            <person name="Mehta T."/>
            <person name="Neiman D."/>
            <person name="Pearson M."/>
            <person name="Roberts A."/>
            <person name="Saif S."/>
            <person name="Shea T."/>
            <person name="Shenoy N."/>
            <person name="Sisk P."/>
            <person name="Stolte C."/>
            <person name="Sykes S."/>
            <person name="White J."/>
            <person name="Yandava C."/>
            <person name="Haas B."/>
            <person name="Nusbaum C."/>
            <person name="Birren B."/>
        </authorList>
    </citation>
    <scope>NUCLEOTIDE SEQUENCE</scope>
    <source>
        <strain evidence="11">ATCC 30864</strain>
    </source>
</reference>
<gene>
    <name evidence="10" type="ORF">CAOG_004634</name>
</gene>
<feature type="transmembrane region" description="Helical" evidence="9">
    <location>
        <begin position="245"/>
        <end position="262"/>
    </location>
</feature>
<dbReference type="OrthoDB" id="6608471at2759"/>